<keyword evidence="6" id="KW-1185">Reference proteome</keyword>
<dbReference type="OrthoDB" id="9967535at2"/>
<evidence type="ECO:0008006" key="7">
    <source>
        <dbReference type="Google" id="ProtNLM"/>
    </source>
</evidence>
<evidence type="ECO:0000313" key="6">
    <source>
        <dbReference type="Proteomes" id="UP000321155"/>
    </source>
</evidence>
<evidence type="ECO:0000313" key="5">
    <source>
        <dbReference type="Proteomes" id="UP000057181"/>
    </source>
</evidence>
<proteinExistence type="predicted"/>
<evidence type="ECO:0000256" key="1">
    <source>
        <dbReference type="SAM" id="MobiDB-lite"/>
    </source>
</evidence>
<accession>A0A0U3HPY1</accession>
<feature type="region of interest" description="Disordered" evidence="1">
    <location>
        <begin position="73"/>
        <end position="109"/>
    </location>
</feature>
<reference evidence="4 6" key="2">
    <citation type="submission" date="2019-07" db="EMBL/GenBank/DDBJ databases">
        <title>Whole genome shotgun sequence of Kocuria flava NBRC 107626.</title>
        <authorList>
            <person name="Hosoyama A."/>
            <person name="Uohara A."/>
            <person name="Ohji S."/>
            <person name="Ichikawa N."/>
        </authorList>
    </citation>
    <scope>NUCLEOTIDE SEQUENCE [LARGE SCALE GENOMIC DNA]</scope>
    <source>
        <strain evidence="4 6">NBRC 107626</strain>
    </source>
</reference>
<dbReference type="RefSeq" id="WP_058858301.1">
    <property type="nucleotide sequence ID" value="NZ_BJZR01000011.1"/>
</dbReference>
<evidence type="ECO:0000313" key="3">
    <source>
        <dbReference type="EMBL" id="ALU39590.1"/>
    </source>
</evidence>
<dbReference type="AlphaFoldDB" id="A0A0U3HPY1"/>
<dbReference type="STRING" id="446860.AS188_07315"/>
<evidence type="ECO:0000313" key="4">
    <source>
        <dbReference type="EMBL" id="GEO91373.1"/>
    </source>
</evidence>
<evidence type="ECO:0000256" key="2">
    <source>
        <dbReference type="SAM" id="SignalP"/>
    </source>
</evidence>
<dbReference type="Proteomes" id="UP000057181">
    <property type="component" value="Chromosome"/>
</dbReference>
<dbReference type="EMBL" id="CP013254">
    <property type="protein sequence ID" value="ALU39590.1"/>
    <property type="molecule type" value="Genomic_DNA"/>
</dbReference>
<organism evidence="3 5">
    <name type="scientific">Kocuria flava</name>
    <dbReference type="NCBI Taxonomy" id="446860"/>
    <lineage>
        <taxon>Bacteria</taxon>
        <taxon>Bacillati</taxon>
        <taxon>Actinomycetota</taxon>
        <taxon>Actinomycetes</taxon>
        <taxon>Micrococcales</taxon>
        <taxon>Micrococcaceae</taxon>
        <taxon>Kocuria</taxon>
    </lineage>
</organism>
<protein>
    <recommendedName>
        <fullName evidence="7">Lipoprotein LpqB beta-propeller domain-containing protein</fullName>
    </recommendedName>
</protein>
<sequence>MVPRSRSVLSALSAAVLVAAPLGAPVLAGAPAPPAPAPAAPAAPPAPEGVVVVEAVDLPLGVTQAADGSLLVTHPDGLGPASKQELGRSLPGGGNATVQTSGTSTTVRVEGDGVHDLRYLDTDTATWTILGIGRALAVVEDGRLVDVEQISSPRGQEVGLWQAGPGAVRVVVPADRADRVHWSLHQGAVPVRLNTDHLPVTVVRDLPDGRYSLSAGTADQPGPLTASTISFTLVDGWIAR</sequence>
<dbReference type="KEGG" id="kfv:AS188_07315"/>
<dbReference type="EMBL" id="BJZR01000011">
    <property type="protein sequence ID" value="GEO91373.1"/>
    <property type="molecule type" value="Genomic_DNA"/>
</dbReference>
<feature type="chain" id="PRO_5043332564" description="Lipoprotein LpqB beta-propeller domain-containing protein" evidence="2">
    <location>
        <begin position="25"/>
        <end position="240"/>
    </location>
</feature>
<feature type="signal peptide" evidence="2">
    <location>
        <begin position="1"/>
        <end position="24"/>
    </location>
</feature>
<dbReference type="Proteomes" id="UP000321155">
    <property type="component" value="Unassembled WGS sequence"/>
</dbReference>
<keyword evidence="2" id="KW-0732">Signal</keyword>
<gene>
    <name evidence="3" type="ORF">AS188_07315</name>
    <name evidence="4" type="ORF">KFL01_06790</name>
</gene>
<reference evidence="3 5" key="1">
    <citation type="submission" date="2015-11" db="EMBL/GenBank/DDBJ databases">
        <title>Complete Genome Sequence of Kocuria flava strain HO-9041.</title>
        <authorList>
            <person name="Zhou M."/>
            <person name="Dai J."/>
        </authorList>
    </citation>
    <scope>NUCLEOTIDE SEQUENCE [LARGE SCALE GENOMIC DNA]</scope>
    <source>
        <strain evidence="3 5">HO-9041</strain>
    </source>
</reference>
<feature type="compositionally biased region" description="Polar residues" evidence="1">
    <location>
        <begin position="96"/>
        <end position="107"/>
    </location>
</feature>
<name>A0A0U3HPY1_9MICC</name>